<accession>A0A9X0A7S7</accession>
<feature type="region of interest" description="Disordered" evidence="1">
    <location>
        <begin position="142"/>
        <end position="172"/>
    </location>
</feature>
<dbReference type="GO" id="GO:2000042">
    <property type="term" value="P:negative regulation of double-strand break repair via homologous recombination"/>
    <property type="evidence" value="ECO:0007669"/>
    <property type="project" value="TreeGrafter"/>
</dbReference>
<gene>
    <name evidence="2" type="ORF">OS493_000597</name>
</gene>
<keyword evidence="3" id="KW-1185">Reference proteome</keyword>
<comment type="caution">
    <text evidence="2">The sequence shown here is derived from an EMBL/GenBank/DDBJ whole genome shotgun (WGS) entry which is preliminary data.</text>
</comment>
<dbReference type="PANTHER" id="PTHR41404:SF1">
    <property type="entry name" value="SHIELDIN COMPLEX SUBUNIT 3"/>
    <property type="match status" value="1"/>
</dbReference>
<dbReference type="Proteomes" id="UP001163046">
    <property type="component" value="Unassembled WGS sequence"/>
</dbReference>
<dbReference type="EMBL" id="MU825396">
    <property type="protein sequence ID" value="KAJ7394763.1"/>
    <property type="molecule type" value="Genomic_DNA"/>
</dbReference>
<evidence type="ECO:0000313" key="2">
    <source>
        <dbReference type="EMBL" id="KAJ7394763.1"/>
    </source>
</evidence>
<sequence length="275" mass="31166">MGSNDGVTVYQAVLARCSSCSAGITSAPVDIARNLLLDERDSRKLRVVSPEEFKPWYDSRTLIPFNFKYLAPKLSQISFPKSNPSLQGKTQSSSSDSGHLLEFSPVYSGTSCLKHQLKKCNDNQFDPDEGIDVQRSYNLQEFNNHDPPRRCSQWPKYPSAGNGSSGKNKLPQEGLNPLAKSLWCASPPHINCRKRKEKELVLENFKETKLHQVKELHRLNHHQRGKWIVCMRKSSLKGKNLTVEQLWKKVCSLIKEGHLPYCNAKLQKTQDEVCG</sequence>
<organism evidence="2 3">
    <name type="scientific">Desmophyllum pertusum</name>
    <dbReference type="NCBI Taxonomy" id="174260"/>
    <lineage>
        <taxon>Eukaryota</taxon>
        <taxon>Metazoa</taxon>
        <taxon>Cnidaria</taxon>
        <taxon>Anthozoa</taxon>
        <taxon>Hexacorallia</taxon>
        <taxon>Scleractinia</taxon>
        <taxon>Caryophylliina</taxon>
        <taxon>Caryophylliidae</taxon>
        <taxon>Desmophyllum</taxon>
    </lineage>
</organism>
<name>A0A9X0A7S7_9CNID</name>
<protein>
    <submittedName>
        <fullName evidence="2">Uncharacterized protein</fullName>
    </submittedName>
</protein>
<dbReference type="AlphaFoldDB" id="A0A9X0A7S7"/>
<evidence type="ECO:0000256" key="1">
    <source>
        <dbReference type="SAM" id="MobiDB-lite"/>
    </source>
</evidence>
<dbReference type="InterPro" id="IPR039996">
    <property type="entry name" value="Shieldin_RINN1"/>
</dbReference>
<evidence type="ECO:0000313" key="3">
    <source>
        <dbReference type="Proteomes" id="UP001163046"/>
    </source>
</evidence>
<reference evidence="2" key="1">
    <citation type="submission" date="2023-01" db="EMBL/GenBank/DDBJ databases">
        <title>Genome assembly of the deep-sea coral Lophelia pertusa.</title>
        <authorList>
            <person name="Herrera S."/>
            <person name="Cordes E."/>
        </authorList>
    </citation>
    <scope>NUCLEOTIDE SEQUENCE</scope>
    <source>
        <strain evidence="2">USNM1676648</strain>
        <tissue evidence="2">Polyp</tissue>
    </source>
</reference>
<proteinExistence type="predicted"/>
<dbReference type="GO" id="GO:2001034">
    <property type="term" value="P:positive regulation of double-strand break repair via nonhomologous end joining"/>
    <property type="evidence" value="ECO:0007669"/>
    <property type="project" value="TreeGrafter"/>
</dbReference>
<dbReference type="PANTHER" id="PTHR41404">
    <property type="entry name" value="SHIELDIN COMPLEX SUBUNIT 3"/>
    <property type="match status" value="1"/>
</dbReference>
<dbReference type="OrthoDB" id="5963356at2759"/>